<evidence type="ECO:0000256" key="2">
    <source>
        <dbReference type="ARBA" id="ARBA00024035"/>
    </source>
</evidence>
<proteinExistence type="inferred from homology"/>
<dbReference type="Proteomes" id="UP001139700">
    <property type="component" value="Unassembled WGS sequence"/>
</dbReference>
<dbReference type="PIRSF" id="PIRSF006779">
    <property type="entry name" value="UCP006779"/>
    <property type="match status" value="1"/>
</dbReference>
<evidence type="ECO:0000313" key="6">
    <source>
        <dbReference type="Proteomes" id="UP001139700"/>
    </source>
</evidence>
<accession>A0A9X1T6Z2</accession>
<dbReference type="InterPro" id="IPR046470">
    <property type="entry name" value="SAM_HAT_C"/>
</dbReference>
<reference evidence="5" key="1">
    <citation type="submission" date="2021-12" db="EMBL/GenBank/DDBJ databases">
        <title>Novel species in genus Dyadobacter.</title>
        <authorList>
            <person name="Ma C."/>
        </authorList>
    </citation>
    <scope>NUCLEOTIDE SEQUENCE</scope>
    <source>
        <strain evidence="5">CY399</strain>
    </source>
</reference>
<sequence>MKALNKIKALNHFFHTRLLVTIMLGLGIRLSVFAQNNILVFQSDFGLKDGAVSAMKGVASGVSPDLKMYDLTHEIPAYNIWEGAYRLVQTAPYWPAGTVFVSVVDPGVGTERKSVVMKSKSGHYFVTPDNGTLTLVAEQLGIQEVREINEAINRRKDSNESYTFHGRDVYAFTAARLAAKVISLEQVGKKLDNKVVAISYQKAVFESGQVKGSIPILDIQYGNVWTNINREVFNKLNIKLGEDVVVQVFNQNAKIYEGKVRFVNTFGEVKEGADVGYFNSLLNFSLGVNMGSFSEKYKVLSGGDWRIVLTK</sequence>
<evidence type="ECO:0000256" key="1">
    <source>
        <dbReference type="ARBA" id="ARBA00022691"/>
    </source>
</evidence>
<dbReference type="InterPro" id="IPR023228">
    <property type="entry name" value="SAM_OH_AdoTrfase_N_sf"/>
</dbReference>
<name>A0A9X1T6Z2_9BACT</name>
<dbReference type="InterPro" id="IPR046469">
    <property type="entry name" value="SAM_HAT_N"/>
</dbReference>
<dbReference type="EMBL" id="JAJTTA010000001">
    <property type="protein sequence ID" value="MCF0038585.1"/>
    <property type="molecule type" value="Genomic_DNA"/>
</dbReference>
<evidence type="ECO:0000259" key="3">
    <source>
        <dbReference type="Pfam" id="PF01887"/>
    </source>
</evidence>
<dbReference type="InterPro" id="IPR002747">
    <property type="entry name" value="SAM_OH_AdoTrfase"/>
</dbReference>
<comment type="caution">
    <text evidence="5">The sequence shown here is derived from an EMBL/GenBank/DDBJ whole genome shotgun (WGS) entry which is preliminary data.</text>
</comment>
<feature type="domain" description="S-adenosyl-l-methionine hydroxide adenosyltransferase C-terminal" evidence="4">
    <location>
        <begin position="212"/>
        <end position="305"/>
    </location>
</feature>
<keyword evidence="6" id="KW-1185">Reference proteome</keyword>
<gene>
    <name evidence="5" type="ORF">LXM24_00705</name>
</gene>
<protein>
    <submittedName>
        <fullName evidence="5">S-adenosyl-l-methionine hydroxide adenosyltransferase family protein</fullName>
    </submittedName>
</protein>
<dbReference type="AlphaFoldDB" id="A0A9X1T6Z2"/>
<dbReference type="PANTHER" id="PTHR35092:SF1">
    <property type="entry name" value="CHLORINASE MJ1651"/>
    <property type="match status" value="1"/>
</dbReference>
<dbReference type="Pfam" id="PF20257">
    <property type="entry name" value="SAM_HAT_C"/>
    <property type="match status" value="1"/>
</dbReference>
<comment type="similarity">
    <text evidence="2">Belongs to the SAM hydrolase / SAM-dependent halogenase family.</text>
</comment>
<dbReference type="Gene3D" id="3.40.50.10790">
    <property type="entry name" value="S-adenosyl-l-methionine hydroxide adenosyltransferase, N-terminal"/>
    <property type="match status" value="1"/>
</dbReference>
<keyword evidence="1" id="KW-0949">S-adenosyl-L-methionine</keyword>
<dbReference type="RefSeq" id="WP_234611100.1">
    <property type="nucleotide sequence ID" value="NZ_CP098806.1"/>
</dbReference>
<dbReference type="Pfam" id="PF01887">
    <property type="entry name" value="SAM_HAT_N"/>
    <property type="match status" value="1"/>
</dbReference>
<organism evidence="5 6">
    <name type="scientific">Dyadobacter fanqingshengii</name>
    <dbReference type="NCBI Taxonomy" id="2906443"/>
    <lineage>
        <taxon>Bacteria</taxon>
        <taxon>Pseudomonadati</taxon>
        <taxon>Bacteroidota</taxon>
        <taxon>Cytophagia</taxon>
        <taxon>Cytophagales</taxon>
        <taxon>Spirosomataceae</taxon>
        <taxon>Dyadobacter</taxon>
    </lineage>
</organism>
<dbReference type="SUPFAM" id="SSF101852">
    <property type="entry name" value="Bacterial fluorinating enzyme, C-terminal domain"/>
    <property type="match status" value="1"/>
</dbReference>
<dbReference type="Gene3D" id="2.40.30.90">
    <property type="entry name" value="Bacterial fluorinating enzyme like"/>
    <property type="match status" value="1"/>
</dbReference>
<evidence type="ECO:0000259" key="4">
    <source>
        <dbReference type="Pfam" id="PF20257"/>
    </source>
</evidence>
<dbReference type="PANTHER" id="PTHR35092">
    <property type="entry name" value="CHLORINASE MJ1651"/>
    <property type="match status" value="1"/>
</dbReference>
<evidence type="ECO:0000313" key="5">
    <source>
        <dbReference type="EMBL" id="MCF0038585.1"/>
    </source>
</evidence>
<dbReference type="SUPFAM" id="SSF102522">
    <property type="entry name" value="Bacterial fluorinating enzyme, N-terminal domain"/>
    <property type="match status" value="1"/>
</dbReference>
<dbReference type="InterPro" id="IPR023227">
    <property type="entry name" value="SAM_OH_AdoTrfase_C_sf"/>
</dbReference>
<feature type="domain" description="S-adenosyl-l-methionine hydroxide adenosyltransferase N-terminal" evidence="3">
    <location>
        <begin position="40"/>
        <end position="188"/>
    </location>
</feature>